<comment type="subcellular location">
    <subcellularLocation>
        <location evidence="1">Membrane</location>
    </subcellularLocation>
</comment>
<dbReference type="InterPro" id="IPR016704">
    <property type="entry name" value="Conjugal_tfr_TrbD"/>
</dbReference>
<reference evidence="6 7" key="1">
    <citation type="journal article" date="2012" name="J. Bacteriol.">
        <title>Draft Genome Sequence of Agrobacterium albertimagni Strain AOL15.</title>
        <authorList>
            <person name="Trimble W.L."/>
            <person name="Phung le T."/>
            <person name="Meyer F."/>
            <person name="Gilbert J.A."/>
            <person name="Silver S."/>
        </authorList>
    </citation>
    <scope>NUCLEOTIDE SEQUENCE [LARGE SCALE GENOMIC DNA]</scope>
    <source>
        <strain evidence="6 7">AOL15</strain>
    </source>
</reference>
<dbReference type="RefSeq" id="WP_006724033.1">
    <property type="nucleotide sequence ID" value="NZ_ALJF01000001.1"/>
</dbReference>
<dbReference type="Pfam" id="PF05101">
    <property type="entry name" value="VirB3"/>
    <property type="match status" value="1"/>
</dbReference>
<dbReference type="EMBL" id="ALJF01000001">
    <property type="protein sequence ID" value="EKF61579.1"/>
    <property type="molecule type" value="Genomic_DNA"/>
</dbReference>
<dbReference type="STRING" id="1156935.QWE_00205"/>
<evidence type="ECO:0000256" key="2">
    <source>
        <dbReference type="ARBA" id="ARBA00022692"/>
    </source>
</evidence>
<evidence type="ECO:0000313" key="7">
    <source>
        <dbReference type="Proteomes" id="UP000007123"/>
    </source>
</evidence>
<keyword evidence="2 5" id="KW-0812">Transmembrane</keyword>
<organism evidence="6 7">
    <name type="scientific">Agrobacterium albertimagni AOL15</name>
    <dbReference type="NCBI Taxonomy" id="1156935"/>
    <lineage>
        <taxon>Bacteria</taxon>
        <taxon>Pseudomonadati</taxon>
        <taxon>Pseudomonadota</taxon>
        <taxon>Alphaproteobacteria</taxon>
        <taxon>Hyphomicrobiales</taxon>
        <taxon>Rhizobiaceae</taxon>
        <taxon>Rhizobium/Agrobacterium group</taxon>
        <taxon>Agrobacterium</taxon>
    </lineage>
</organism>
<dbReference type="NCBIfam" id="NF010395">
    <property type="entry name" value="PRK13823.1"/>
    <property type="match status" value="1"/>
</dbReference>
<keyword evidence="4 5" id="KW-0472">Membrane</keyword>
<protein>
    <submittedName>
        <fullName evidence="6">Conjugal transfer protein TrbD</fullName>
    </submittedName>
</protein>
<comment type="caution">
    <text evidence="6">The sequence shown here is derived from an EMBL/GenBank/DDBJ whole genome shotgun (WGS) entry which is preliminary data.</text>
</comment>
<proteinExistence type="predicted"/>
<dbReference type="InterPro" id="IPR007792">
    <property type="entry name" value="T4SS_VirB3/TrbD/AvhB"/>
</dbReference>
<dbReference type="PATRIC" id="fig|1156935.5.peg.40"/>
<dbReference type="AlphaFoldDB" id="K2QCA9"/>
<name>K2QCA9_9HYPH</name>
<dbReference type="eggNOG" id="COG5268">
    <property type="taxonomic scope" value="Bacteria"/>
</dbReference>
<evidence type="ECO:0000256" key="5">
    <source>
        <dbReference type="SAM" id="Phobius"/>
    </source>
</evidence>
<dbReference type="PIRSF" id="PIRSF017854">
    <property type="entry name" value="T4SS_TrbD"/>
    <property type="match status" value="1"/>
</dbReference>
<dbReference type="GO" id="GO:0016020">
    <property type="term" value="C:membrane"/>
    <property type="evidence" value="ECO:0007669"/>
    <property type="project" value="UniProtKB-SubCell"/>
</dbReference>
<evidence type="ECO:0000256" key="4">
    <source>
        <dbReference type="ARBA" id="ARBA00023136"/>
    </source>
</evidence>
<evidence type="ECO:0000256" key="1">
    <source>
        <dbReference type="ARBA" id="ARBA00004370"/>
    </source>
</evidence>
<dbReference type="OrthoDB" id="7063374at2"/>
<feature type="transmembrane region" description="Helical" evidence="5">
    <location>
        <begin position="32"/>
        <end position="65"/>
    </location>
</feature>
<evidence type="ECO:0000313" key="6">
    <source>
        <dbReference type="EMBL" id="EKF61579.1"/>
    </source>
</evidence>
<sequence length="99" mass="11648">MSEREHLLDLHPIHRALSRPNLMFGADRELVLVTGLISAILIFVVITVYALTLGCLAWFITIALLRRMAKSDPLMRRVYLRHIRYRPLYRPTATPFYRR</sequence>
<keyword evidence="3 5" id="KW-1133">Transmembrane helix</keyword>
<accession>K2QCA9</accession>
<dbReference type="Proteomes" id="UP000007123">
    <property type="component" value="Unassembled WGS sequence"/>
</dbReference>
<keyword evidence="7" id="KW-1185">Reference proteome</keyword>
<gene>
    <name evidence="6" type="ORF">QWE_00205</name>
</gene>
<evidence type="ECO:0000256" key="3">
    <source>
        <dbReference type="ARBA" id="ARBA00022989"/>
    </source>
</evidence>